<evidence type="ECO:0000256" key="14">
    <source>
        <dbReference type="ARBA" id="ARBA00061395"/>
    </source>
</evidence>
<feature type="region of interest" description="Disordered" evidence="16">
    <location>
        <begin position="1858"/>
        <end position="1902"/>
    </location>
</feature>
<evidence type="ECO:0000256" key="13">
    <source>
        <dbReference type="ARBA" id="ARBA00023303"/>
    </source>
</evidence>
<feature type="transmembrane region" description="Helical" evidence="17">
    <location>
        <begin position="1054"/>
        <end position="1075"/>
    </location>
</feature>
<evidence type="ECO:0000256" key="6">
    <source>
        <dbReference type="ARBA" id="ARBA00022692"/>
    </source>
</evidence>
<dbReference type="InterPro" id="IPR027359">
    <property type="entry name" value="Volt_channel_dom_sf"/>
</dbReference>
<feature type="transmembrane region" description="Helical" evidence="17">
    <location>
        <begin position="1458"/>
        <end position="1479"/>
    </location>
</feature>
<protein>
    <recommendedName>
        <fullName evidence="15">Calcium-channel protein CCH1</fullName>
    </recommendedName>
</protein>
<dbReference type="GO" id="GO:0005891">
    <property type="term" value="C:voltage-gated calcium channel complex"/>
    <property type="evidence" value="ECO:0007669"/>
    <property type="project" value="TreeGrafter"/>
</dbReference>
<feature type="region of interest" description="Disordered" evidence="16">
    <location>
        <begin position="85"/>
        <end position="110"/>
    </location>
</feature>
<feature type="domain" description="Ion transport" evidence="18">
    <location>
        <begin position="593"/>
        <end position="823"/>
    </location>
</feature>
<dbReference type="Proteomes" id="UP000605846">
    <property type="component" value="Unassembled WGS sequence"/>
</dbReference>
<dbReference type="FunFam" id="1.10.287.70:FF:000093">
    <property type="entry name" value="Calcium channel subunit Cch1"/>
    <property type="match status" value="1"/>
</dbReference>
<evidence type="ECO:0000256" key="8">
    <source>
        <dbReference type="ARBA" id="ARBA00022882"/>
    </source>
</evidence>
<reference evidence="19" key="1">
    <citation type="submission" date="2020-01" db="EMBL/GenBank/DDBJ databases">
        <title>Genome Sequencing of Three Apophysomyces-Like Fungal Strains Confirms a Novel Fungal Genus in the Mucoromycota with divergent Burkholderia-like Endosymbiotic Bacteria.</title>
        <authorList>
            <person name="Stajich J.E."/>
            <person name="Macias A.M."/>
            <person name="Carter-House D."/>
            <person name="Lovett B."/>
            <person name="Kasson L.R."/>
            <person name="Berry K."/>
            <person name="Grigoriev I."/>
            <person name="Chang Y."/>
            <person name="Spatafora J."/>
            <person name="Kasson M.T."/>
        </authorList>
    </citation>
    <scope>NUCLEOTIDE SEQUENCE</scope>
    <source>
        <strain evidence="19">NRRL A-21654</strain>
    </source>
</reference>
<dbReference type="PANTHER" id="PTHR45628">
    <property type="entry name" value="VOLTAGE-DEPENDENT CALCIUM CHANNEL TYPE A SUBUNIT ALPHA-1"/>
    <property type="match status" value="1"/>
</dbReference>
<dbReference type="InterPro" id="IPR050599">
    <property type="entry name" value="VDCC_alpha-1_subunit"/>
</dbReference>
<dbReference type="EMBL" id="JABAYA010000109">
    <property type="protein sequence ID" value="KAF7724875.1"/>
    <property type="molecule type" value="Genomic_DNA"/>
</dbReference>
<organism evidence="19 20">
    <name type="scientific">Apophysomyces ossiformis</name>
    <dbReference type="NCBI Taxonomy" id="679940"/>
    <lineage>
        <taxon>Eukaryota</taxon>
        <taxon>Fungi</taxon>
        <taxon>Fungi incertae sedis</taxon>
        <taxon>Mucoromycota</taxon>
        <taxon>Mucoromycotina</taxon>
        <taxon>Mucoromycetes</taxon>
        <taxon>Mucorales</taxon>
        <taxon>Mucorineae</taxon>
        <taxon>Mucoraceae</taxon>
        <taxon>Apophysomyces</taxon>
    </lineage>
</organism>
<evidence type="ECO:0000256" key="12">
    <source>
        <dbReference type="ARBA" id="ARBA00023180"/>
    </source>
</evidence>
<feature type="region of interest" description="Disordered" evidence="16">
    <location>
        <begin position="1"/>
        <end position="44"/>
    </location>
</feature>
<dbReference type="GO" id="GO:0008331">
    <property type="term" value="F:high voltage-gated calcium channel activity"/>
    <property type="evidence" value="ECO:0007669"/>
    <property type="project" value="TreeGrafter"/>
</dbReference>
<feature type="transmembrane region" description="Helical" evidence="17">
    <location>
        <begin position="298"/>
        <end position="317"/>
    </location>
</feature>
<evidence type="ECO:0000256" key="15">
    <source>
        <dbReference type="ARBA" id="ARBA00067459"/>
    </source>
</evidence>
<evidence type="ECO:0000256" key="5">
    <source>
        <dbReference type="ARBA" id="ARBA00022673"/>
    </source>
</evidence>
<evidence type="ECO:0000256" key="16">
    <source>
        <dbReference type="SAM" id="MobiDB-lite"/>
    </source>
</evidence>
<accession>A0A8H7BRE3</accession>
<evidence type="ECO:0000256" key="4">
    <source>
        <dbReference type="ARBA" id="ARBA00022568"/>
    </source>
</evidence>
<feature type="compositionally biased region" description="Basic and acidic residues" evidence="16">
    <location>
        <begin position="85"/>
        <end position="95"/>
    </location>
</feature>
<sequence length="1929" mass="219745">MSLPVNRHDPAYGSRRSTNNPFSDPHSHPVQVTGTTSNQPHEDGRTFLSFTAKDATTVPETGQLKRRWTRTKPVNVDEFKTAFEEEQPLRTRESQRSLIHRRKPSESGSVLSLSSSAAAATALAYVPSYPESFEDVDYSDTARLTVNAAPPARSRSPTQRTSRKSYEPAPVEPVEDYIKQTAARTQQKQRQSLRRVATVIRRMSRRVVNVQNTNNSPHIPAPTASLIEERDGSIPMTPTSTITSSHLTNLPLDQMDSSVKTTERQIPLRGKSCGIFGPNNWIRKGLARMLCWKWTETVIMLLIALHAIVLLIIGWGSDEKPEPPNTWGETWDQYVLLGIFSCYTPKENDEKQFPLAFLRHSWNRVDLISVVSYWIDFALLCTGQAIIGETRRIMVFKMMSAIILLRLLNITNDPSDPGNIEVLQQYCGGYIDPATGKVEPFLLKDGRKGLWSKGFICPTGLVCQETENPFGNTISFDNIFSSLLVVMIIAGDQTWTDRMYDMMDAEYVVACLYFIIIVIVLNFWLINLFVAVINEMFAKVREDSQHSAFTTSTARPVLADAAEGGWSIGENNNGKPVIRESCLAAVMLFTRPFWIFLVAVNLMVMASKTNDMSPEQLAVLDDIEFAFTIAFAAEILLRLLTQRRQMRKFFSDKMNRTDFLLAVATCIIWIPPIRANRYAYAWLTGFQVLRIYRIVVAIPRLRTLMSRVLGSVHGLINLIFFIVMATLLCAIIAFQLFEGVLNDSDEEMRFFSVYNSFAALYQLFSGEDWTTVLYAAMEAGAPSGNSAVHALFLVLWFAFSNFVMVNMFIAVLMENFETAEEEKRQRQVQHYVEKTETAIVDDDTIVSRWNLYRYFKPHPKGLDVKNIPTNLVLLVQKTTVRDFMNDAAIDRTYLARKNEANQRSQATELTGKGRWGKVRRFLSTLLSPPSSYGPSSLNGDPRKSINVDSLGAFEHYATFYDSSKGLAEANEPRSLRFLLDPTLRETSASRAAEAARHDIEERKALQQEFITAHPSYDKSLYIFSPGNRIRHWCQLLVPASRGERMFGTSPSRRASLLFSVFIVCCVITNVVLTIYNSPVYQFQHRDNPAQLRMLIYVDWVFMIIFSVEFVIKIIADGLLMTPNAYLLNGWNVLDLFVLITLYMSNFGRFAASTGLERAFRAFKALRALRLINLLHPAKETFTAILATGLPRILDAGLLGLFLIIPFALYGQNIFMGLFYKCNDENESITGKSMCIGEAMIDMQEPMPDGAAVYKPRIWDNPYVYSFDSFSKSLLVLFEIASGEGWVDVMETSMSLGGKDQSPRQDASQLWGIFFMVYNLAGSVFVISLFLGVVLENFAKRNGTAYLTADQRRWLDLKKLLSQMRPAKRPKQVPEGRIRRKCFDLVVEKRGKFYKFMTVVIVLNILLLCTDTDYDDKIEGLTQAKGYLYLCFIFIYWLEITIKILGLGWSSFRRNLWNLYDLVVVLGSAITVIATLGSHVHQINVESQKLFMTALCFKLVQRSDSLNQLFTTMAASAYQIVNVFAVWFVVMTTYAIMFMEIFGLTKYGTQATTEHVNFRSYANTMISLVRYSTGEAWNTVMHDFTVEYPNCVVADNFLDSDCGSLRWAYFLFLTFNIISMYIFTAIFVAVVADNFSYVYQIAANFSLVNRDEIRKYPFICKVWAEYDAERTGYIGSKNYVSFWRRLDGMFNVRIYDRDFSYKSLASQCGLEVQIGDASDDPYRIRIDMAALNDKLNMLDKVSVHKRKRDLNMLYWEAAMTETPKGVSFNQMLLMLARQKLIVPENALLLEELLANREKEEAIQTLINIDRIRGMMETIAMRKKFLQHIASKKNSHSRELPSIVVEHDPVSRLRIRTDTSPVRLSDIPPTPTTPLSEFGLFDADDMSPRSSSFPSPTAEHPPNLEFELENTRHNEDESFEMWQDMLQQEIK</sequence>
<feature type="transmembrane region" description="Helical" evidence="17">
    <location>
        <begin position="617"/>
        <end position="637"/>
    </location>
</feature>
<dbReference type="Pfam" id="PF00520">
    <property type="entry name" value="Ion_trans"/>
    <property type="match status" value="5"/>
</dbReference>
<evidence type="ECO:0000256" key="2">
    <source>
        <dbReference type="ARBA" id="ARBA00022448"/>
    </source>
</evidence>
<feature type="transmembrane region" description="Helical" evidence="17">
    <location>
        <begin position="1516"/>
        <end position="1536"/>
    </location>
</feature>
<keyword evidence="3" id="KW-1003">Cell membrane</keyword>
<evidence type="ECO:0000256" key="3">
    <source>
        <dbReference type="ARBA" id="ARBA00022475"/>
    </source>
</evidence>
<keyword evidence="7" id="KW-0106">Calcium</keyword>
<evidence type="ECO:0000313" key="19">
    <source>
        <dbReference type="EMBL" id="KAF7724875.1"/>
    </source>
</evidence>
<feature type="transmembrane region" description="Helical" evidence="17">
    <location>
        <begin position="788"/>
        <end position="813"/>
    </location>
</feature>
<feature type="transmembrane region" description="Helical" evidence="17">
    <location>
        <begin position="1135"/>
        <end position="1159"/>
    </location>
</feature>
<feature type="transmembrane region" description="Helical" evidence="17">
    <location>
        <begin position="582"/>
        <end position="605"/>
    </location>
</feature>
<feature type="domain" description="Ion transport" evidence="18">
    <location>
        <begin position="1057"/>
        <end position="1341"/>
    </location>
</feature>
<keyword evidence="20" id="KW-1185">Reference proteome</keyword>
<keyword evidence="4" id="KW-0109">Calcium transport</keyword>
<dbReference type="SUPFAM" id="SSF81324">
    <property type="entry name" value="Voltage-gated potassium channels"/>
    <property type="match status" value="3"/>
</dbReference>
<evidence type="ECO:0000313" key="20">
    <source>
        <dbReference type="Proteomes" id="UP000605846"/>
    </source>
</evidence>
<keyword evidence="9 17" id="KW-1133">Transmembrane helix</keyword>
<dbReference type="Gene3D" id="1.20.120.350">
    <property type="entry name" value="Voltage-gated potassium channels. Chain C"/>
    <property type="match status" value="3"/>
</dbReference>
<feature type="transmembrane region" description="Helical" evidence="17">
    <location>
        <begin position="1096"/>
        <end position="1115"/>
    </location>
</feature>
<keyword evidence="12" id="KW-0325">Glycoprotein</keyword>
<comment type="caution">
    <text evidence="19">The sequence shown here is derived from an EMBL/GenBank/DDBJ whole genome shotgun (WGS) entry which is preliminary data.</text>
</comment>
<comment type="similarity">
    <text evidence="14">Belongs to the calcium channel alpha-1 subunit (TC 1.A.1.11) family.</text>
</comment>
<evidence type="ECO:0000256" key="9">
    <source>
        <dbReference type="ARBA" id="ARBA00022989"/>
    </source>
</evidence>
<comment type="subcellular location">
    <subcellularLocation>
        <location evidence="1">Cell membrane</location>
        <topology evidence="1">Multi-pass membrane protein</topology>
    </subcellularLocation>
</comment>
<keyword evidence="2" id="KW-0813">Transport</keyword>
<feature type="transmembrane region" description="Helical" evidence="17">
    <location>
        <begin position="757"/>
        <end position="776"/>
    </location>
</feature>
<evidence type="ECO:0000256" key="11">
    <source>
        <dbReference type="ARBA" id="ARBA00023136"/>
    </source>
</evidence>
<feature type="transmembrane region" description="Helical" evidence="17">
    <location>
        <begin position="367"/>
        <end position="387"/>
    </location>
</feature>
<feature type="domain" description="Ion transport" evidence="18">
    <location>
        <begin position="1392"/>
        <end position="1639"/>
    </location>
</feature>
<dbReference type="InterPro" id="IPR005821">
    <property type="entry name" value="Ion_trans_dom"/>
</dbReference>
<dbReference type="Gene3D" id="1.10.287.70">
    <property type="match status" value="4"/>
</dbReference>
<name>A0A8H7BRE3_9FUNG</name>
<feature type="transmembrane region" description="Helical" evidence="17">
    <location>
        <begin position="1392"/>
        <end position="1413"/>
    </location>
</feature>
<evidence type="ECO:0000259" key="18">
    <source>
        <dbReference type="Pfam" id="PF00520"/>
    </source>
</evidence>
<feature type="compositionally biased region" description="Basic and acidic residues" evidence="16">
    <location>
        <begin position="1"/>
        <end position="10"/>
    </location>
</feature>
<evidence type="ECO:0000256" key="1">
    <source>
        <dbReference type="ARBA" id="ARBA00004651"/>
    </source>
</evidence>
<gene>
    <name evidence="19" type="primary">CCH1_1</name>
    <name evidence="19" type="ORF">EC973_000588</name>
</gene>
<evidence type="ECO:0000256" key="10">
    <source>
        <dbReference type="ARBA" id="ARBA00023065"/>
    </source>
</evidence>
<feature type="transmembrane region" description="Helical" evidence="17">
    <location>
        <begin position="1606"/>
        <end position="1631"/>
    </location>
</feature>
<dbReference type="GO" id="GO:0098703">
    <property type="term" value="P:calcium ion import across plasma membrane"/>
    <property type="evidence" value="ECO:0007669"/>
    <property type="project" value="TreeGrafter"/>
</dbReference>
<evidence type="ECO:0000256" key="17">
    <source>
        <dbReference type="SAM" id="Phobius"/>
    </source>
</evidence>
<feature type="domain" description="Ion transport" evidence="18">
    <location>
        <begin position="292"/>
        <end position="411"/>
    </location>
</feature>
<feature type="transmembrane region" description="Helical" evidence="17">
    <location>
        <begin position="657"/>
        <end position="673"/>
    </location>
</feature>
<feature type="transmembrane region" description="Helical" evidence="17">
    <location>
        <begin position="1180"/>
        <end position="1208"/>
    </location>
</feature>
<proteinExistence type="inferred from homology"/>
<feature type="transmembrane region" description="Helical" evidence="17">
    <location>
        <begin position="1309"/>
        <end position="1334"/>
    </location>
</feature>
<feature type="region of interest" description="Disordered" evidence="16">
    <location>
        <begin position="147"/>
        <end position="171"/>
    </location>
</feature>
<feature type="transmembrane region" description="Helical" evidence="17">
    <location>
        <begin position="718"/>
        <end position="737"/>
    </location>
</feature>
<dbReference type="PANTHER" id="PTHR45628:SF7">
    <property type="entry name" value="VOLTAGE-DEPENDENT CALCIUM CHANNEL TYPE A SUBUNIT ALPHA-1"/>
    <property type="match status" value="1"/>
</dbReference>
<keyword evidence="5" id="KW-0107">Calcium channel</keyword>
<evidence type="ECO:0000256" key="7">
    <source>
        <dbReference type="ARBA" id="ARBA00022837"/>
    </source>
</evidence>
<feature type="transmembrane region" description="Helical" evidence="17">
    <location>
        <begin position="1425"/>
        <end position="1446"/>
    </location>
</feature>
<keyword evidence="11 17" id="KW-0472">Membrane</keyword>
<feature type="transmembrane region" description="Helical" evidence="17">
    <location>
        <begin position="507"/>
        <end position="533"/>
    </location>
</feature>
<keyword evidence="10" id="KW-0406">Ion transport</keyword>
<keyword evidence="8" id="KW-0851">Voltage-gated channel</keyword>
<keyword evidence="13" id="KW-0407">Ion channel</keyword>
<keyword evidence="6 17" id="KW-0812">Transmembrane</keyword>
<feature type="compositionally biased region" description="Polar residues" evidence="16">
    <location>
        <begin position="30"/>
        <end position="39"/>
    </location>
</feature>
<dbReference type="OrthoDB" id="416585at2759"/>
<feature type="domain" description="Ion transport" evidence="18">
    <location>
        <begin position="464"/>
        <end position="544"/>
    </location>
</feature>